<gene>
    <name evidence="4" type="ORF">SAMN05444398_103161</name>
</gene>
<dbReference type="Gene3D" id="3.10.129.10">
    <property type="entry name" value="Hotdog Thioesterase"/>
    <property type="match status" value="1"/>
</dbReference>
<name>A0A1M7BB87_9RHOB</name>
<dbReference type="InterPro" id="IPR002539">
    <property type="entry name" value="MaoC-like_dom"/>
</dbReference>
<dbReference type="InterPro" id="IPR029069">
    <property type="entry name" value="HotDog_dom_sf"/>
</dbReference>
<dbReference type="GO" id="GO:0006635">
    <property type="term" value="P:fatty acid beta-oxidation"/>
    <property type="evidence" value="ECO:0007669"/>
    <property type="project" value="TreeGrafter"/>
</dbReference>
<dbReference type="PANTHER" id="PTHR13078:SF56">
    <property type="entry name" value="PEROXISOMAL MULTIFUNCTIONAL ENZYME TYPE 2"/>
    <property type="match status" value="1"/>
</dbReference>
<dbReference type="GO" id="GO:0044594">
    <property type="term" value="F:17-beta-hydroxysteroid dehydrogenase (NAD+) activity"/>
    <property type="evidence" value="ECO:0007669"/>
    <property type="project" value="TreeGrafter"/>
</dbReference>
<protein>
    <submittedName>
        <fullName evidence="4">Acyl dehydratase</fullName>
    </submittedName>
</protein>
<keyword evidence="5" id="KW-1185">Reference proteome</keyword>
<feature type="domain" description="MaoC-like" evidence="2">
    <location>
        <begin position="212"/>
        <end position="317"/>
    </location>
</feature>
<reference evidence="4 5" key="1">
    <citation type="submission" date="2016-11" db="EMBL/GenBank/DDBJ databases">
        <authorList>
            <person name="Jaros S."/>
            <person name="Januszkiewicz K."/>
            <person name="Wedrychowicz H."/>
        </authorList>
    </citation>
    <scope>NUCLEOTIDE SEQUENCE [LARGE SCALE GENOMIC DNA]</scope>
    <source>
        <strain evidence="4 5">DSM 29589</strain>
    </source>
</reference>
<accession>A0A1M7BB87</accession>
<feature type="compositionally biased region" description="Basic and acidic residues" evidence="1">
    <location>
        <begin position="212"/>
        <end position="222"/>
    </location>
</feature>
<evidence type="ECO:0000313" key="5">
    <source>
        <dbReference type="Proteomes" id="UP000183974"/>
    </source>
</evidence>
<dbReference type="GO" id="GO:0004300">
    <property type="term" value="F:enoyl-CoA hydratase activity"/>
    <property type="evidence" value="ECO:0007669"/>
    <property type="project" value="TreeGrafter"/>
</dbReference>
<dbReference type="STRING" id="337701.SAMN05444398_103161"/>
<dbReference type="EMBL" id="FRBR01000003">
    <property type="protein sequence ID" value="SHL52285.1"/>
    <property type="molecule type" value="Genomic_DNA"/>
</dbReference>
<dbReference type="Pfam" id="PF01575">
    <property type="entry name" value="MaoC_dehydratas"/>
    <property type="match status" value="1"/>
</dbReference>
<dbReference type="GO" id="GO:0003857">
    <property type="term" value="F:(3S)-3-hydroxyacyl-CoA dehydrogenase (NAD+) activity"/>
    <property type="evidence" value="ECO:0007669"/>
    <property type="project" value="TreeGrafter"/>
</dbReference>
<evidence type="ECO:0000256" key="1">
    <source>
        <dbReference type="SAM" id="MobiDB-lite"/>
    </source>
</evidence>
<organism evidence="4 5">
    <name type="scientific">Roseovarius pacificus</name>
    <dbReference type="NCBI Taxonomy" id="337701"/>
    <lineage>
        <taxon>Bacteria</taxon>
        <taxon>Pseudomonadati</taxon>
        <taxon>Pseudomonadota</taxon>
        <taxon>Alphaproteobacteria</taxon>
        <taxon>Rhodobacterales</taxon>
        <taxon>Roseobacteraceae</taxon>
        <taxon>Roseovarius</taxon>
    </lineage>
</organism>
<evidence type="ECO:0000259" key="2">
    <source>
        <dbReference type="Pfam" id="PF01575"/>
    </source>
</evidence>
<feature type="region of interest" description="Disordered" evidence="1">
    <location>
        <begin position="194"/>
        <end position="222"/>
    </location>
</feature>
<proteinExistence type="predicted"/>
<dbReference type="Pfam" id="PF22622">
    <property type="entry name" value="MFE-2_hydrat-2_N"/>
    <property type="match status" value="1"/>
</dbReference>
<dbReference type="AlphaFoldDB" id="A0A1M7BB87"/>
<evidence type="ECO:0000259" key="3">
    <source>
        <dbReference type="Pfam" id="PF22622"/>
    </source>
</evidence>
<dbReference type="CDD" id="cd03448">
    <property type="entry name" value="HDE_HSD"/>
    <property type="match status" value="1"/>
</dbReference>
<dbReference type="PANTHER" id="PTHR13078">
    <property type="entry name" value="PEROXISOMAL MULTIFUNCTIONAL ENZYME TYPE 2-RELATED"/>
    <property type="match status" value="1"/>
</dbReference>
<feature type="domain" description="Peroxisomal multifunctional enzyme type 2-like N-terminal" evidence="3">
    <location>
        <begin position="67"/>
        <end position="195"/>
    </location>
</feature>
<sequence length="335" mass="36332">MVNCFRVRKNCLACECIQRYDLFKWGVFTVRALQSGAEIPGGFSERKSGGLMDYDKVMALRNEGQEYAYSDREVMLYALAIGMGSDPLDGRELPFVSECGSEGGGLKVVPTFATVAAYGSGPGDMGVNRAMVVDGGREITLHRPMPAAAKLLADSSVLAVYDKGKEKGAIIRHQTVLMDEAREPYATIVSSRIARGDGGCGGSSEAPPAPHQRPDRAPDLSVDIDTRPDQALLYRLCGDRNPLHASPEAARRAGFERPILHGLCTCGLVCRAILQTYADYDPTAFAHHAVRFSSPVFPGETVTVDLWKDGSRISHEARIRERDATVVKNGLSILN</sequence>
<dbReference type="InterPro" id="IPR054357">
    <property type="entry name" value="MFE-2_N"/>
</dbReference>
<dbReference type="Proteomes" id="UP000183974">
    <property type="component" value="Unassembled WGS sequence"/>
</dbReference>
<evidence type="ECO:0000313" key="4">
    <source>
        <dbReference type="EMBL" id="SHL52285.1"/>
    </source>
</evidence>
<dbReference type="SUPFAM" id="SSF54637">
    <property type="entry name" value="Thioesterase/thiol ester dehydrase-isomerase"/>
    <property type="match status" value="2"/>
</dbReference>